<sequence>RKQKKNDQTCSKKSKISAETFEQQPSTNLSQVVMPNIENHTIIETDQLAKDNSQEFIEKFNIACQH</sequence>
<accession>A0ACA9SIB5</accession>
<feature type="non-terminal residue" evidence="1">
    <location>
        <position position="66"/>
    </location>
</feature>
<dbReference type="Proteomes" id="UP000789920">
    <property type="component" value="Unassembled WGS sequence"/>
</dbReference>
<organism evidence="1 2">
    <name type="scientific">Racocetra persica</name>
    <dbReference type="NCBI Taxonomy" id="160502"/>
    <lineage>
        <taxon>Eukaryota</taxon>
        <taxon>Fungi</taxon>
        <taxon>Fungi incertae sedis</taxon>
        <taxon>Mucoromycota</taxon>
        <taxon>Glomeromycotina</taxon>
        <taxon>Glomeromycetes</taxon>
        <taxon>Diversisporales</taxon>
        <taxon>Gigasporaceae</taxon>
        <taxon>Racocetra</taxon>
    </lineage>
</organism>
<proteinExistence type="predicted"/>
<dbReference type="EMBL" id="CAJVQC010124181">
    <property type="protein sequence ID" value="CAG8839611.1"/>
    <property type="molecule type" value="Genomic_DNA"/>
</dbReference>
<name>A0ACA9SIB5_9GLOM</name>
<protein>
    <submittedName>
        <fullName evidence="1">27298_t:CDS:1</fullName>
    </submittedName>
</protein>
<gene>
    <name evidence="1" type="ORF">RPERSI_LOCUS31118</name>
</gene>
<reference evidence="1" key="1">
    <citation type="submission" date="2021-06" db="EMBL/GenBank/DDBJ databases">
        <authorList>
            <person name="Kallberg Y."/>
            <person name="Tangrot J."/>
            <person name="Rosling A."/>
        </authorList>
    </citation>
    <scope>NUCLEOTIDE SEQUENCE</scope>
    <source>
        <strain evidence="1">MA461A</strain>
    </source>
</reference>
<keyword evidence="2" id="KW-1185">Reference proteome</keyword>
<evidence type="ECO:0000313" key="1">
    <source>
        <dbReference type="EMBL" id="CAG8839611.1"/>
    </source>
</evidence>
<feature type="non-terminal residue" evidence="1">
    <location>
        <position position="1"/>
    </location>
</feature>
<evidence type="ECO:0000313" key="2">
    <source>
        <dbReference type="Proteomes" id="UP000789920"/>
    </source>
</evidence>
<comment type="caution">
    <text evidence="1">The sequence shown here is derived from an EMBL/GenBank/DDBJ whole genome shotgun (WGS) entry which is preliminary data.</text>
</comment>